<keyword evidence="7 15" id="KW-0479">Metal-binding</keyword>
<feature type="binding site" evidence="15">
    <location>
        <position position="328"/>
    </location>
    <ligand>
        <name>Ca(2+)</name>
        <dbReference type="ChEBI" id="CHEBI:29108"/>
        <label>2</label>
    </ligand>
</feature>
<evidence type="ECO:0000256" key="6">
    <source>
        <dbReference type="ARBA" id="ARBA00022617"/>
    </source>
</evidence>
<evidence type="ECO:0000259" key="19">
    <source>
        <dbReference type="PROSITE" id="PS50873"/>
    </source>
</evidence>
<dbReference type="GO" id="GO:0006979">
    <property type="term" value="P:response to oxidative stress"/>
    <property type="evidence" value="ECO:0007669"/>
    <property type="project" value="UniProtKB-UniRule"/>
</dbReference>
<evidence type="ECO:0000256" key="16">
    <source>
        <dbReference type="PIRSR" id="PIRSR600823-4"/>
    </source>
</evidence>
<reference evidence="20 21" key="1">
    <citation type="journal article" date="2020" name="Nat. Food">
        <title>A phased Vanilla planifolia genome enables genetic improvement of flavour and production.</title>
        <authorList>
            <person name="Hasing T."/>
            <person name="Tang H."/>
            <person name="Brym M."/>
            <person name="Khazi F."/>
            <person name="Huang T."/>
            <person name="Chambers A.H."/>
        </authorList>
    </citation>
    <scope>NUCLEOTIDE SEQUENCE [LARGE SCALE GENOMIC DNA]</scope>
    <source>
        <tissue evidence="20">Leaf</tissue>
    </source>
</reference>
<feature type="binding site" description="axial binding residue" evidence="15">
    <location>
        <position position="273"/>
    </location>
    <ligand>
        <name>heme b</name>
        <dbReference type="ChEBI" id="CHEBI:60344"/>
    </ligand>
    <ligandPart>
        <name>Fe</name>
        <dbReference type="ChEBI" id="CHEBI:18248"/>
    </ligandPart>
</feature>
<feature type="disulfide bond" evidence="17">
    <location>
        <begin position="114"/>
        <end position="195"/>
    </location>
</feature>
<keyword evidence="8" id="KW-0732">Signal</keyword>
<keyword evidence="11 15" id="KW-0408">Iron</keyword>
<dbReference type="InterPro" id="IPR000823">
    <property type="entry name" value="Peroxidase_pln"/>
</dbReference>
<keyword evidence="18" id="KW-0964">Secreted</keyword>
<dbReference type="PROSITE" id="PS00435">
    <property type="entry name" value="PEROXIDASE_1"/>
    <property type="match status" value="1"/>
</dbReference>
<comment type="cofactor">
    <cofactor evidence="15 18">
        <name>Ca(2+)</name>
        <dbReference type="ChEBI" id="CHEBI:29108"/>
    </cofactor>
    <text evidence="15 18">Binds 2 calcium ions per subunit.</text>
</comment>
<dbReference type="Gene3D" id="1.10.520.10">
    <property type="match status" value="1"/>
</dbReference>
<feature type="binding site" evidence="15">
    <location>
        <position position="146"/>
    </location>
    <ligand>
        <name>Ca(2+)</name>
        <dbReference type="ChEBI" id="CHEBI:29108"/>
        <label>1</label>
    </ligand>
</feature>
<dbReference type="FunFam" id="1.10.520.10:FF:000008">
    <property type="entry name" value="Peroxidase"/>
    <property type="match status" value="1"/>
</dbReference>
<feature type="active site" description="Proton acceptor" evidence="14">
    <location>
        <position position="145"/>
    </location>
</feature>
<organism evidence="20 21">
    <name type="scientific">Vanilla planifolia</name>
    <name type="common">Vanilla</name>
    <dbReference type="NCBI Taxonomy" id="51239"/>
    <lineage>
        <taxon>Eukaryota</taxon>
        <taxon>Viridiplantae</taxon>
        <taxon>Streptophyta</taxon>
        <taxon>Embryophyta</taxon>
        <taxon>Tracheophyta</taxon>
        <taxon>Spermatophyta</taxon>
        <taxon>Magnoliopsida</taxon>
        <taxon>Liliopsida</taxon>
        <taxon>Asparagales</taxon>
        <taxon>Orchidaceae</taxon>
        <taxon>Vanilloideae</taxon>
        <taxon>Vanilleae</taxon>
        <taxon>Vanilla</taxon>
    </lineage>
</organism>
<comment type="similarity">
    <text evidence="18">Belongs to the peroxidase family. Classical plant (class III) peroxidase subfamily.</text>
</comment>
<feature type="binding site" evidence="15">
    <location>
        <position position="274"/>
    </location>
    <ligand>
        <name>Ca(2+)</name>
        <dbReference type="ChEBI" id="CHEBI:29108"/>
        <label>2</label>
    </ligand>
</feature>
<comment type="caution">
    <text evidence="20">The sequence shown here is derived from an EMBL/GenBank/DDBJ whole genome shotgun (WGS) entry which is preliminary data.</text>
</comment>
<dbReference type="Proteomes" id="UP000639772">
    <property type="component" value="Chromosome 7"/>
</dbReference>
<gene>
    <name evidence="20" type="ORF">HPP92_014762</name>
</gene>
<accession>A0A835UX73</accession>
<dbReference type="Gene3D" id="1.10.420.10">
    <property type="entry name" value="Peroxidase, domain 2"/>
    <property type="match status" value="1"/>
</dbReference>
<keyword evidence="10 18" id="KW-0560">Oxidoreductase</keyword>
<dbReference type="PROSITE" id="PS50873">
    <property type="entry name" value="PEROXIDASE_4"/>
    <property type="match status" value="1"/>
</dbReference>
<feature type="site" description="Transition state stabilizer" evidence="16">
    <location>
        <position position="141"/>
    </location>
</feature>
<dbReference type="Pfam" id="PF00141">
    <property type="entry name" value="peroxidase"/>
    <property type="match status" value="1"/>
</dbReference>
<dbReference type="AlphaFoldDB" id="A0A835UX73"/>
<keyword evidence="5 18" id="KW-0575">Peroxidase</keyword>
<evidence type="ECO:0000256" key="2">
    <source>
        <dbReference type="ARBA" id="ARBA00002322"/>
    </source>
</evidence>
<dbReference type="GO" id="GO:0042744">
    <property type="term" value="P:hydrogen peroxide catabolic process"/>
    <property type="evidence" value="ECO:0007669"/>
    <property type="project" value="UniProtKB-KW"/>
</dbReference>
<evidence type="ECO:0000256" key="15">
    <source>
        <dbReference type="PIRSR" id="PIRSR600823-3"/>
    </source>
</evidence>
<evidence type="ECO:0000256" key="5">
    <source>
        <dbReference type="ARBA" id="ARBA00022559"/>
    </source>
</evidence>
<evidence type="ECO:0000256" key="9">
    <source>
        <dbReference type="ARBA" id="ARBA00022837"/>
    </source>
</evidence>
<dbReference type="EC" id="1.11.1.7" evidence="4 18"/>
<proteinExistence type="inferred from homology"/>
<dbReference type="CDD" id="cd00693">
    <property type="entry name" value="secretory_peroxidase"/>
    <property type="match status" value="1"/>
</dbReference>
<evidence type="ECO:0000313" key="20">
    <source>
        <dbReference type="EMBL" id="KAG0475076.1"/>
    </source>
</evidence>
<dbReference type="FunFam" id="1.10.420.10:FF:000007">
    <property type="entry name" value="Peroxidase"/>
    <property type="match status" value="1"/>
</dbReference>
<feature type="binding site" evidence="15">
    <location>
        <position position="167"/>
    </location>
    <ligand>
        <name>Ca(2+)</name>
        <dbReference type="ChEBI" id="CHEBI:29108"/>
        <label>1</label>
    </ligand>
</feature>
<evidence type="ECO:0000256" key="13">
    <source>
        <dbReference type="ARBA" id="ARBA00023324"/>
    </source>
</evidence>
<dbReference type="PANTHER" id="PTHR31517">
    <property type="match status" value="1"/>
</dbReference>
<evidence type="ECO:0000313" key="21">
    <source>
        <dbReference type="Proteomes" id="UP000639772"/>
    </source>
</evidence>
<feature type="binding site" evidence="15">
    <location>
        <position position="151"/>
    </location>
    <ligand>
        <name>Ca(2+)</name>
        <dbReference type="ChEBI" id="CHEBI:29108"/>
        <label>1</label>
    </ligand>
</feature>
<dbReference type="GO" id="GO:0140825">
    <property type="term" value="F:lactoperoxidase activity"/>
    <property type="evidence" value="ECO:0007669"/>
    <property type="project" value="UniProtKB-EC"/>
</dbReference>
<dbReference type="InterPro" id="IPR002016">
    <property type="entry name" value="Haem_peroxidase"/>
</dbReference>
<evidence type="ECO:0000256" key="18">
    <source>
        <dbReference type="RuleBase" id="RU362060"/>
    </source>
</evidence>
<dbReference type="GO" id="GO:0020037">
    <property type="term" value="F:heme binding"/>
    <property type="evidence" value="ECO:0007669"/>
    <property type="project" value="UniProtKB-UniRule"/>
</dbReference>
<feature type="disulfide bond" evidence="17">
    <location>
        <begin position="201"/>
        <end position="404"/>
    </location>
</feature>
<keyword evidence="13 18" id="KW-0376">Hydrogen peroxide</keyword>
<evidence type="ECO:0000256" key="3">
    <source>
        <dbReference type="ARBA" id="ARBA00006873"/>
    </source>
</evidence>
<evidence type="ECO:0000256" key="4">
    <source>
        <dbReference type="ARBA" id="ARBA00012313"/>
    </source>
</evidence>
<evidence type="ECO:0000256" key="17">
    <source>
        <dbReference type="PIRSR" id="PIRSR600823-5"/>
    </source>
</evidence>
<dbReference type="SUPFAM" id="SSF48113">
    <property type="entry name" value="Heme-dependent peroxidases"/>
    <property type="match status" value="1"/>
</dbReference>
<feature type="binding site" evidence="15">
    <location>
        <position position="149"/>
    </location>
    <ligand>
        <name>Ca(2+)</name>
        <dbReference type="ChEBI" id="CHEBI:29108"/>
        <label>1</label>
    </ligand>
</feature>
<comment type="similarity">
    <text evidence="3">Belongs to the peroxidase family. Ascorbate peroxidase subfamily.</text>
</comment>
<dbReference type="PROSITE" id="PS00436">
    <property type="entry name" value="PEROXIDASE_2"/>
    <property type="match status" value="1"/>
</dbReference>
<evidence type="ECO:0000256" key="14">
    <source>
        <dbReference type="PIRSR" id="PIRSR600823-1"/>
    </source>
</evidence>
<evidence type="ECO:0000256" key="1">
    <source>
        <dbReference type="ARBA" id="ARBA00000189"/>
    </source>
</evidence>
<feature type="binding site" evidence="15">
    <location>
        <position position="336"/>
    </location>
    <ligand>
        <name>Ca(2+)</name>
        <dbReference type="ChEBI" id="CHEBI:29108"/>
        <label>2</label>
    </ligand>
</feature>
<evidence type="ECO:0000256" key="10">
    <source>
        <dbReference type="ARBA" id="ARBA00023002"/>
    </source>
</evidence>
<dbReference type="InterPro" id="IPR010255">
    <property type="entry name" value="Haem_peroxidase_sf"/>
</dbReference>
<keyword evidence="6 18" id="KW-0349">Heme</keyword>
<comment type="function">
    <text evidence="2">Removal of H(2)O(2), oxidation of toxic reductants, biosynthesis and degradation of lignin, suberization, auxin catabolism, response to environmental stresses such as wounding, pathogen attack and oxidative stress. These functions might be dependent on each isozyme/isoform in each plant tissue.</text>
</comment>
<comment type="cofactor">
    <cofactor evidence="15 18">
        <name>heme b</name>
        <dbReference type="ChEBI" id="CHEBI:60344"/>
    </cofactor>
    <text evidence="15 18">Binds 1 heme b (iron(II)-protoporphyrin IX) group per subunit.</text>
</comment>
<keyword evidence="9 15" id="KW-0106">Calcium</keyword>
<feature type="binding site" evidence="15">
    <location>
        <position position="155"/>
    </location>
    <ligand>
        <name>Ca(2+)</name>
        <dbReference type="ChEBI" id="CHEBI:29108"/>
        <label>1</label>
    </ligand>
</feature>
<dbReference type="PRINTS" id="PR00461">
    <property type="entry name" value="PLPEROXIDASE"/>
</dbReference>
<dbReference type="GO" id="GO:0005576">
    <property type="term" value="C:extracellular region"/>
    <property type="evidence" value="ECO:0007669"/>
    <property type="project" value="UniProtKB-SubCell"/>
</dbReference>
<dbReference type="GO" id="GO:0046872">
    <property type="term" value="F:metal ion binding"/>
    <property type="evidence" value="ECO:0007669"/>
    <property type="project" value="UniProtKB-UniRule"/>
</dbReference>
<feature type="binding site" evidence="15">
    <location>
        <position position="153"/>
    </location>
    <ligand>
        <name>Ca(2+)</name>
        <dbReference type="ChEBI" id="CHEBI:29108"/>
        <label>1</label>
    </ligand>
</feature>
<protein>
    <recommendedName>
        <fullName evidence="4 18">Peroxidase</fullName>
        <ecNumber evidence="4 18">1.11.1.7</ecNumber>
    </recommendedName>
</protein>
<feature type="disulfide bond" evidence="17">
    <location>
        <begin position="280"/>
        <end position="314"/>
    </location>
</feature>
<feature type="disulfide bond" evidence="17">
    <location>
        <begin position="147"/>
        <end position="152"/>
    </location>
</feature>
<evidence type="ECO:0000256" key="12">
    <source>
        <dbReference type="ARBA" id="ARBA00023157"/>
    </source>
</evidence>
<evidence type="ECO:0000256" key="7">
    <source>
        <dbReference type="ARBA" id="ARBA00022723"/>
    </source>
</evidence>
<dbReference type="InterPro" id="IPR033905">
    <property type="entry name" value="Secretory_peroxidase"/>
</dbReference>
<keyword evidence="12 17" id="KW-1015">Disulfide bond</keyword>
<dbReference type="PANTHER" id="PTHR31517:SF17">
    <property type="entry name" value="PEROXIDASE 6"/>
    <property type="match status" value="1"/>
</dbReference>
<dbReference type="InterPro" id="IPR019794">
    <property type="entry name" value="Peroxidases_AS"/>
</dbReference>
<comment type="catalytic activity">
    <reaction evidence="1 18">
        <text>2 a phenolic donor + H2O2 = 2 a phenolic radical donor + 2 H2O</text>
        <dbReference type="Rhea" id="RHEA:56136"/>
        <dbReference type="ChEBI" id="CHEBI:15377"/>
        <dbReference type="ChEBI" id="CHEBI:16240"/>
        <dbReference type="ChEBI" id="CHEBI:139520"/>
        <dbReference type="ChEBI" id="CHEBI:139521"/>
        <dbReference type="EC" id="1.11.1.7"/>
    </reaction>
</comment>
<evidence type="ECO:0000256" key="11">
    <source>
        <dbReference type="ARBA" id="ARBA00023004"/>
    </source>
</evidence>
<dbReference type="OrthoDB" id="2113341at2759"/>
<name>A0A835UX73_VANPL</name>
<dbReference type="EMBL" id="JADCNM010000007">
    <property type="protein sequence ID" value="KAG0475076.1"/>
    <property type="molecule type" value="Genomic_DNA"/>
</dbReference>
<feature type="domain" description="Plant heme peroxidase family profile" evidence="19">
    <location>
        <begin position="104"/>
        <end position="408"/>
    </location>
</feature>
<dbReference type="PRINTS" id="PR00458">
    <property type="entry name" value="PEROXIDASE"/>
</dbReference>
<comment type="subcellular location">
    <subcellularLocation>
        <location evidence="18">Secreted</location>
    </subcellularLocation>
</comment>
<sequence>MALVLCLVGRLLPNPAKSSFFSRRGYHPSMWSPSPQSLLWSKSSPPTSVAVPPRFSSTSFSYAHVLLPSRLPPSRSSPAMALHLFHLRLSLLITLLLSCSTSAKLKLDYYQTSCPRVHEIISEVITTKQINSPTTAAGALRLFFHDCFVSGCDASVLISSNHFNKAERGAEINLSLPGDAFDAIIRAKTALELQCPGVVSCADILAIATRDLVSMLGGPFYPVRLGRKDSLSSSAADAESNLARPNASIDQIISLFASKGFTVRELVALSGAHTVGFSHCQEYADRIFHFNKGGPLASDPTMNPKLAQALQKACANYQKDPTIATFNDIMTPGKFDNMYYQNLLRGLGLLNTDQKMAADPRTAPLVRLYAANQTAFFDHFSHAMQKLGLYNVKTARKGEVRRRCDVFNNLSP</sequence>
<dbReference type="InterPro" id="IPR019793">
    <property type="entry name" value="Peroxidases_heam-ligand_BS"/>
</dbReference>
<feature type="binding site" evidence="15">
    <location>
        <position position="331"/>
    </location>
    <ligand>
        <name>Ca(2+)</name>
        <dbReference type="ChEBI" id="CHEBI:29108"/>
        <label>2</label>
    </ligand>
</feature>
<evidence type="ECO:0000256" key="8">
    <source>
        <dbReference type="ARBA" id="ARBA00022729"/>
    </source>
</evidence>